<organism evidence="2 3">
    <name type="scientific">Protopolystoma xenopodis</name>
    <dbReference type="NCBI Taxonomy" id="117903"/>
    <lineage>
        <taxon>Eukaryota</taxon>
        <taxon>Metazoa</taxon>
        <taxon>Spiralia</taxon>
        <taxon>Lophotrochozoa</taxon>
        <taxon>Platyhelminthes</taxon>
        <taxon>Monogenea</taxon>
        <taxon>Polyopisthocotylea</taxon>
        <taxon>Polystomatidea</taxon>
        <taxon>Polystomatidae</taxon>
        <taxon>Protopolystoma</taxon>
    </lineage>
</organism>
<keyword evidence="3" id="KW-1185">Reference proteome</keyword>
<evidence type="ECO:0000256" key="1">
    <source>
        <dbReference type="SAM" id="MobiDB-lite"/>
    </source>
</evidence>
<dbReference type="AlphaFoldDB" id="A0A3S5B6F3"/>
<reference evidence="2" key="1">
    <citation type="submission" date="2018-11" db="EMBL/GenBank/DDBJ databases">
        <authorList>
            <consortium name="Pathogen Informatics"/>
        </authorList>
    </citation>
    <scope>NUCLEOTIDE SEQUENCE</scope>
</reference>
<protein>
    <submittedName>
        <fullName evidence="2">Uncharacterized protein</fullName>
    </submittedName>
</protein>
<sequence>METKMEKEKMKKDEKQEEKRESETILPPPTWFKCVQRFWALAGPSSRDGTRHQIKRVCLLQVYPSQIRDEGSLVSSVVCELMLKKVVGAAGGGGGGVTVLALEPANRWCWRLVGQRLVNEDSSVDRPTAAQTSSSHSPVSSADSRVHLPASSTGLDMSLLPVVLVFVCLAGLSAVHGLVPRPADWKLLGQSYSVASQLHYGLNEAPKCRLLQDAVRRFDRRIHLVGSPVKPTDEGVEPVAPLKMVKMSMREVCDEAAGPIFPTPDTNEACELSKTG</sequence>
<proteinExistence type="predicted"/>
<dbReference type="Proteomes" id="UP000784294">
    <property type="component" value="Unassembled WGS sequence"/>
</dbReference>
<gene>
    <name evidence="2" type="ORF">PXEA_LOCUS28495</name>
</gene>
<dbReference type="EMBL" id="CAAALY010248987">
    <property type="protein sequence ID" value="VEL35055.1"/>
    <property type="molecule type" value="Genomic_DNA"/>
</dbReference>
<name>A0A3S5B6F3_9PLAT</name>
<comment type="caution">
    <text evidence="2">The sequence shown here is derived from an EMBL/GenBank/DDBJ whole genome shotgun (WGS) entry which is preliminary data.</text>
</comment>
<evidence type="ECO:0000313" key="2">
    <source>
        <dbReference type="EMBL" id="VEL35055.1"/>
    </source>
</evidence>
<evidence type="ECO:0000313" key="3">
    <source>
        <dbReference type="Proteomes" id="UP000784294"/>
    </source>
</evidence>
<accession>A0A3S5B6F3</accession>
<feature type="compositionally biased region" description="Low complexity" evidence="1">
    <location>
        <begin position="133"/>
        <end position="143"/>
    </location>
</feature>
<feature type="region of interest" description="Disordered" evidence="1">
    <location>
        <begin position="123"/>
        <end position="146"/>
    </location>
</feature>
<feature type="region of interest" description="Disordered" evidence="1">
    <location>
        <begin position="1"/>
        <end position="23"/>
    </location>
</feature>